<comment type="caution">
    <text evidence="3">The sequence shown here is derived from an EMBL/GenBank/DDBJ whole genome shotgun (WGS) entry which is preliminary data.</text>
</comment>
<dbReference type="InterPro" id="IPR021099">
    <property type="entry name" value="PORR_domain"/>
</dbReference>
<dbReference type="InterPro" id="IPR045040">
    <property type="entry name" value="PORR_fam"/>
</dbReference>
<evidence type="ECO:0000256" key="1">
    <source>
        <dbReference type="SAM" id="MobiDB-lite"/>
    </source>
</evidence>
<protein>
    <recommendedName>
        <fullName evidence="2">PORR domain-containing protein</fullName>
    </recommendedName>
</protein>
<dbReference type="GO" id="GO:0003723">
    <property type="term" value="F:RNA binding"/>
    <property type="evidence" value="ECO:0007669"/>
    <property type="project" value="InterPro"/>
</dbReference>
<dbReference type="AlphaFoldDB" id="A0AAP0BFP7"/>
<dbReference type="Proteomes" id="UP001418222">
    <property type="component" value="Unassembled WGS sequence"/>
</dbReference>
<organism evidence="3 4">
    <name type="scientific">Platanthera zijinensis</name>
    <dbReference type="NCBI Taxonomy" id="2320716"/>
    <lineage>
        <taxon>Eukaryota</taxon>
        <taxon>Viridiplantae</taxon>
        <taxon>Streptophyta</taxon>
        <taxon>Embryophyta</taxon>
        <taxon>Tracheophyta</taxon>
        <taxon>Spermatophyta</taxon>
        <taxon>Magnoliopsida</taxon>
        <taxon>Liliopsida</taxon>
        <taxon>Asparagales</taxon>
        <taxon>Orchidaceae</taxon>
        <taxon>Orchidoideae</taxon>
        <taxon>Orchideae</taxon>
        <taxon>Orchidinae</taxon>
        <taxon>Platanthera</taxon>
    </lineage>
</organism>
<keyword evidence="4" id="KW-1185">Reference proteome</keyword>
<evidence type="ECO:0000313" key="4">
    <source>
        <dbReference type="Proteomes" id="UP001418222"/>
    </source>
</evidence>
<dbReference type="Pfam" id="PF11955">
    <property type="entry name" value="PORR"/>
    <property type="match status" value="1"/>
</dbReference>
<accession>A0AAP0BFP7</accession>
<dbReference type="PANTHER" id="PTHR31476">
    <property type="entry name" value="PROTEIN WHAT'S THIS FACTOR 1 HOMOLOG, CHLOROPLASTIC"/>
    <property type="match status" value="1"/>
</dbReference>
<sequence>MSSLSTWRARLSSSLASAASSSISGVRHKSQSTSIPKKLQRVRDHGFDDLMEVEKKVRRALKLQELILSHPGGGLPVSRLESLARRHLKFASQEAGSFLLRHPHVFHVFEHPVQRILWTRLTPRALQQLRIESDAISSSLPSAAVRLRRLLLLAAPSFRLRLEHIRLARTEFGLPEDFEQSIVLAHPSLFRLLSPSGPDAEPRLKFVEAVPNSDEPFPIAAVELAREREYRSRGSDAQDARFAFPIQFPPGFKIGKYYRVAVWKWQRLPYWSPYEDVSSYDLRTLEARRRMEKRAVATIHEFLSLTVERRTTLERIAHFRQAMGMPSKLKEFLLQHQGIFYISTRGNQGKLHTVFLREAYKKGQLLEENDVYLARKRLRELLLMSPQKVNFDRMLTSLGREGDGFHHSVPAMNTKEFFQDEDGSGSDSGVESQFID</sequence>
<dbReference type="PANTHER" id="PTHR31476:SF9">
    <property type="entry name" value="PROTEIN ROOT PRIMORDIUM DEFECTIVE 1"/>
    <property type="match status" value="1"/>
</dbReference>
<proteinExistence type="predicted"/>
<gene>
    <name evidence="3" type="ORF">KSP39_PZI013253</name>
</gene>
<evidence type="ECO:0000313" key="3">
    <source>
        <dbReference type="EMBL" id="KAK8936116.1"/>
    </source>
</evidence>
<name>A0AAP0BFP7_9ASPA</name>
<evidence type="ECO:0000259" key="2">
    <source>
        <dbReference type="Pfam" id="PF11955"/>
    </source>
</evidence>
<feature type="region of interest" description="Disordered" evidence="1">
    <location>
        <begin position="416"/>
        <end position="436"/>
    </location>
</feature>
<reference evidence="3 4" key="1">
    <citation type="journal article" date="2022" name="Nat. Plants">
        <title>Genomes of leafy and leafless Platanthera orchids illuminate the evolution of mycoheterotrophy.</title>
        <authorList>
            <person name="Li M.H."/>
            <person name="Liu K.W."/>
            <person name="Li Z."/>
            <person name="Lu H.C."/>
            <person name="Ye Q.L."/>
            <person name="Zhang D."/>
            <person name="Wang J.Y."/>
            <person name="Li Y.F."/>
            <person name="Zhong Z.M."/>
            <person name="Liu X."/>
            <person name="Yu X."/>
            <person name="Liu D.K."/>
            <person name="Tu X.D."/>
            <person name="Liu B."/>
            <person name="Hao Y."/>
            <person name="Liao X.Y."/>
            <person name="Jiang Y.T."/>
            <person name="Sun W.H."/>
            <person name="Chen J."/>
            <person name="Chen Y.Q."/>
            <person name="Ai Y."/>
            <person name="Zhai J.W."/>
            <person name="Wu S.S."/>
            <person name="Zhou Z."/>
            <person name="Hsiao Y.Y."/>
            <person name="Wu W.L."/>
            <person name="Chen Y.Y."/>
            <person name="Lin Y.F."/>
            <person name="Hsu J.L."/>
            <person name="Li C.Y."/>
            <person name="Wang Z.W."/>
            <person name="Zhao X."/>
            <person name="Zhong W.Y."/>
            <person name="Ma X.K."/>
            <person name="Ma L."/>
            <person name="Huang J."/>
            <person name="Chen G.Z."/>
            <person name="Huang M.Z."/>
            <person name="Huang L."/>
            <person name="Peng D.H."/>
            <person name="Luo Y.B."/>
            <person name="Zou S.Q."/>
            <person name="Chen S.P."/>
            <person name="Lan S."/>
            <person name="Tsai W.C."/>
            <person name="Van de Peer Y."/>
            <person name="Liu Z.J."/>
        </authorList>
    </citation>
    <scope>NUCLEOTIDE SEQUENCE [LARGE SCALE GENOMIC DNA]</scope>
    <source>
        <strain evidence="3">Lor287</strain>
    </source>
</reference>
<dbReference type="EMBL" id="JBBWWQ010000011">
    <property type="protein sequence ID" value="KAK8936116.1"/>
    <property type="molecule type" value="Genomic_DNA"/>
</dbReference>
<feature type="domain" description="PORR" evidence="2">
    <location>
        <begin position="42"/>
        <end position="385"/>
    </location>
</feature>